<dbReference type="OrthoDB" id="6195523at2"/>
<name>A0A1H6F9V0_9GAMM</name>
<dbReference type="RefSeq" id="WP_103919917.1">
    <property type="nucleotide sequence ID" value="NZ_FMSV02000429.1"/>
</dbReference>
<dbReference type="Proteomes" id="UP000236724">
    <property type="component" value="Unassembled WGS sequence"/>
</dbReference>
<accession>A0A1H6F9V0</accession>
<dbReference type="AlphaFoldDB" id="A0A1H6F9V0"/>
<dbReference type="EMBL" id="FMSV02000429">
    <property type="protein sequence ID" value="SEH06089.1"/>
    <property type="molecule type" value="Genomic_DNA"/>
</dbReference>
<sequence length="180" mass="20503">MDYSAILNALNNASLFELHRLSQAIYRQLEDPERINRVKRALSPGDEITYFESEENRLIAAVIVKLKRTRALVKNKHDGKLWNIPFHSINLEQQPVDLNTSQKLDRNSLKVGDQVCFKDKNGVELFGEVVKLNPKTAGVLVSTTKWRVAYSYLSLIIDGELAPDKQLLEGQVLSREISRD</sequence>
<protein>
    <submittedName>
        <fullName evidence="1">Uncharacterized protein</fullName>
    </submittedName>
</protein>
<proteinExistence type="predicted"/>
<reference evidence="1 2" key="1">
    <citation type="submission" date="2016-10" db="EMBL/GenBank/DDBJ databases">
        <authorList>
            <person name="de Groot N.N."/>
        </authorList>
    </citation>
    <scope>NUCLEOTIDE SEQUENCE [LARGE SCALE GENOMIC DNA]</scope>
    <source>
        <strain evidence="1">MBHS1</strain>
    </source>
</reference>
<evidence type="ECO:0000313" key="2">
    <source>
        <dbReference type="Proteomes" id="UP000236724"/>
    </source>
</evidence>
<organism evidence="1 2">
    <name type="scientific">Candidatus Venteria ishoeyi</name>
    <dbReference type="NCBI Taxonomy" id="1899563"/>
    <lineage>
        <taxon>Bacteria</taxon>
        <taxon>Pseudomonadati</taxon>
        <taxon>Pseudomonadota</taxon>
        <taxon>Gammaproteobacteria</taxon>
        <taxon>Thiotrichales</taxon>
        <taxon>Thiotrichaceae</taxon>
        <taxon>Venteria</taxon>
    </lineage>
</organism>
<gene>
    <name evidence="1" type="ORF">MBHS_01944</name>
</gene>
<evidence type="ECO:0000313" key="1">
    <source>
        <dbReference type="EMBL" id="SEH06089.1"/>
    </source>
</evidence>
<keyword evidence="2" id="KW-1185">Reference proteome</keyword>